<protein>
    <submittedName>
        <fullName evidence="2">Uncharacterized protein</fullName>
    </submittedName>
</protein>
<organism evidence="2 3">
    <name type="scientific">Linnemannia exigua</name>
    <dbReference type="NCBI Taxonomy" id="604196"/>
    <lineage>
        <taxon>Eukaryota</taxon>
        <taxon>Fungi</taxon>
        <taxon>Fungi incertae sedis</taxon>
        <taxon>Mucoromycota</taxon>
        <taxon>Mortierellomycotina</taxon>
        <taxon>Mortierellomycetes</taxon>
        <taxon>Mortierellales</taxon>
        <taxon>Mortierellaceae</taxon>
        <taxon>Linnemannia</taxon>
    </lineage>
</organism>
<comment type="caution">
    <text evidence="2">The sequence shown here is derived from an EMBL/GenBank/DDBJ whole genome shotgun (WGS) entry which is preliminary data.</text>
</comment>
<gene>
    <name evidence="2" type="ORF">BGZ95_005567</name>
</gene>
<evidence type="ECO:0000313" key="3">
    <source>
        <dbReference type="Proteomes" id="UP001194580"/>
    </source>
</evidence>
<keyword evidence="3" id="KW-1185">Reference proteome</keyword>
<dbReference type="EMBL" id="JAAAIL010002573">
    <property type="protein sequence ID" value="KAG0256192.1"/>
    <property type="molecule type" value="Genomic_DNA"/>
</dbReference>
<proteinExistence type="predicted"/>
<sequence>MPSSRKILLLVAFVATVALIGLTDTAIAAPAPAAVDSITSGYAAKLFKRMEEGGACESEQDSKACGDLCFTLDDEDSGSCHL</sequence>
<dbReference type="AlphaFoldDB" id="A0AAD4D1S4"/>
<evidence type="ECO:0000256" key="1">
    <source>
        <dbReference type="SAM" id="SignalP"/>
    </source>
</evidence>
<feature type="chain" id="PRO_5042034429" evidence="1">
    <location>
        <begin position="29"/>
        <end position="82"/>
    </location>
</feature>
<evidence type="ECO:0000313" key="2">
    <source>
        <dbReference type="EMBL" id="KAG0256192.1"/>
    </source>
</evidence>
<name>A0AAD4D1S4_9FUNG</name>
<dbReference type="Proteomes" id="UP001194580">
    <property type="component" value="Unassembled WGS sequence"/>
</dbReference>
<feature type="non-terminal residue" evidence="2">
    <location>
        <position position="82"/>
    </location>
</feature>
<reference evidence="2" key="1">
    <citation type="journal article" date="2020" name="Fungal Divers.">
        <title>Resolving the Mortierellaceae phylogeny through synthesis of multi-gene phylogenetics and phylogenomics.</title>
        <authorList>
            <person name="Vandepol N."/>
            <person name="Liber J."/>
            <person name="Desiro A."/>
            <person name="Na H."/>
            <person name="Kennedy M."/>
            <person name="Barry K."/>
            <person name="Grigoriev I.V."/>
            <person name="Miller A.N."/>
            <person name="O'Donnell K."/>
            <person name="Stajich J.E."/>
            <person name="Bonito G."/>
        </authorList>
    </citation>
    <scope>NUCLEOTIDE SEQUENCE</scope>
    <source>
        <strain evidence="2">NRRL 28262</strain>
    </source>
</reference>
<feature type="signal peptide" evidence="1">
    <location>
        <begin position="1"/>
        <end position="28"/>
    </location>
</feature>
<accession>A0AAD4D1S4</accession>
<keyword evidence="1" id="KW-0732">Signal</keyword>